<dbReference type="EMBL" id="LXQA010162809">
    <property type="protein sequence ID" value="MCI27992.1"/>
    <property type="molecule type" value="Genomic_DNA"/>
</dbReference>
<feature type="non-terminal residue" evidence="1">
    <location>
        <position position="1"/>
    </location>
</feature>
<dbReference type="AlphaFoldDB" id="A0A392QVS8"/>
<evidence type="ECO:0000313" key="2">
    <source>
        <dbReference type="Proteomes" id="UP000265520"/>
    </source>
</evidence>
<feature type="non-terminal residue" evidence="1">
    <location>
        <position position="65"/>
    </location>
</feature>
<keyword evidence="2" id="KW-1185">Reference proteome</keyword>
<organism evidence="1 2">
    <name type="scientific">Trifolium medium</name>
    <dbReference type="NCBI Taxonomy" id="97028"/>
    <lineage>
        <taxon>Eukaryota</taxon>
        <taxon>Viridiplantae</taxon>
        <taxon>Streptophyta</taxon>
        <taxon>Embryophyta</taxon>
        <taxon>Tracheophyta</taxon>
        <taxon>Spermatophyta</taxon>
        <taxon>Magnoliopsida</taxon>
        <taxon>eudicotyledons</taxon>
        <taxon>Gunneridae</taxon>
        <taxon>Pentapetalae</taxon>
        <taxon>rosids</taxon>
        <taxon>fabids</taxon>
        <taxon>Fabales</taxon>
        <taxon>Fabaceae</taxon>
        <taxon>Papilionoideae</taxon>
        <taxon>50 kb inversion clade</taxon>
        <taxon>NPAAA clade</taxon>
        <taxon>Hologalegina</taxon>
        <taxon>IRL clade</taxon>
        <taxon>Trifolieae</taxon>
        <taxon>Trifolium</taxon>
    </lineage>
</organism>
<dbReference type="PANTHER" id="PTHR46667">
    <property type="entry name" value="OS05G0182700 PROTEIN"/>
    <property type="match status" value="1"/>
</dbReference>
<accession>A0A392QVS8</accession>
<dbReference type="PANTHER" id="PTHR46667:SF6">
    <property type="entry name" value="OS01G0185100 PROTEIN"/>
    <property type="match status" value="1"/>
</dbReference>
<comment type="caution">
    <text evidence="1">The sequence shown here is derived from an EMBL/GenBank/DDBJ whole genome shotgun (WGS) entry which is preliminary data.</text>
</comment>
<dbReference type="Proteomes" id="UP000265520">
    <property type="component" value="Unassembled WGS sequence"/>
</dbReference>
<reference evidence="1 2" key="1">
    <citation type="journal article" date="2018" name="Front. Plant Sci.">
        <title>Red Clover (Trifolium pratense) and Zigzag Clover (T. medium) - A Picture of Genomic Similarities and Differences.</title>
        <authorList>
            <person name="Dluhosova J."/>
            <person name="Istvanek J."/>
            <person name="Nedelnik J."/>
            <person name="Repkova J."/>
        </authorList>
    </citation>
    <scope>NUCLEOTIDE SEQUENCE [LARGE SCALE GENOMIC DNA]</scope>
    <source>
        <strain evidence="2">cv. 10/8</strain>
        <tissue evidence="1">Leaf</tissue>
    </source>
</reference>
<sequence length="65" mass="6896">LSDFTSLLSGYTGTMLFKNGKLSDIIGELQLLVKGLEKSGDQDEGGGEVADPIAAQVTRLVNEVR</sequence>
<proteinExistence type="predicted"/>
<evidence type="ECO:0000313" key="1">
    <source>
        <dbReference type="EMBL" id="MCI27992.1"/>
    </source>
</evidence>
<name>A0A392QVS8_9FABA</name>
<protein>
    <submittedName>
        <fullName evidence="1">BZIP transcription factor</fullName>
    </submittedName>
</protein>